<dbReference type="EMBL" id="JADBEK010000001">
    <property type="protein sequence ID" value="MBE1585870.1"/>
    <property type="molecule type" value="Genomic_DNA"/>
</dbReference>
<dbReference type="InterPro" id="IPR000515">
    <property type="entry name" value="MetI-like"/>
</dbReference>
<keyword evidence="2 7" id="KW-0813">Transport</keyword>
<feature type="transmembrane region" description="Helical" evidence="7">
    <location>
        <begin position="259"/>
        <end position="283"/>
    </location>
</feature>
<keyword evidence="4 7" id="KW-0812">Transmembrane</keyword>
<feature type="domain" description="ABC transmembrane type-1" evidence="8">
    <location>
        <begin position="88"/>
        <end position="282"/>
    </location>
</feature>
<evidence type="ECO:0000256" key="1">
    <source>
        <dbReference type="ARBA" id="ARBA00004651"/>
    </source>
</evidence>
<evidence type="ECO:0000256" key="7">
    <source>
        <dbReference type="RuleBase" id="RU363032"/>
    </source>
</evidence>
<dbReference type="RefSeq" id="WP_192786537.1">
    <property type="nucleotide sequence ID" value="NZ_JADBEK010000001.1"/>
</dbReference>
<keyword evidence="3" id="KW-1003">Cell membrane</keyword>
<keyword evidence="6 7" id="KW-0472">Membrane</keyword>
<dbReference type="InterPro" id="IPR050366">
    <property type="entry name" value="BP-dependent_transpt_permease"/>
</dbReference>
<accession>A0ABR9LZW8</accession>
<evidence type="ECO:0000256" key="4">
    <source>
        <dbReference type="ARBA" id="ARBA00022692"/>
    </source>
</evidence>
<gene>
    <name evidence="9" type="ORF">H4W80_004128</name>
</gene>
<dbReference type="Gene3D" id="1.10.3720.10">
    <property type="entry name" value="MetI-like"/>
    <property type="match status" value="1"/>
</dbReference>
<evidence type="ECO:0000313" key="10">
    <source>
        <dbReference type="Proteomes" id="UP000633509"/>
    </source>
</evidence>
<evidence type="ECO:0000256" key="2">
    <source>
        <dbReference type="ARBA" id="ARBA00022448"/>
    </source>
</evidence>
<dbReference type="Pfam" id="PF00528">
    <property type="entry name" value="BPD_transp_1"/>
    <property type="match status" value="1"/>
</dbReference>
<comment type="caution">
    <text evidence="9">The sequence shown here is derived from an EMBL/GenBank/DDBJ whole genome shotgun (WGS) entry which is preliminary data.</text>
</comment>
<evidence type="ECO:0000259" key="8">
    <source>
        <dbReference type="PROSITE" id="PS50928"/>
    </source>
</evidence>
<evidence type="ECO:0000256" key="3">
    <source>
        <dbReference type="ARBA" id="ARBA00022475"/>
    </source>
</evidence>
<dbReference type="CDD" id="cd06261">
    <property type="entry name" value="TM_PBP2"/>
    <property type="match status" value="1"/>
</dbReference>
<dbReference type="PANTHER" id="PTHR43386">
    <property type="entry name" value="OLIGOPEPTIDE TRANSPORT SYSTEM PERMEASE PROTEIN APPC"/>
    <property type="match status" value="1"/>
</dbReference>
<feature type="transmembrane region" description="Helical" evidence="7">
    <location>
        <begin position="92"/>
        <end position="115"/>
    </location>
</feature>
<comment type="subcellular location">
    <subcellularLocation>
        <location evidence="1 7">Cell membrane</location>
        <topology evidence="1 7">Multi-pass membrane protein</topology>
    </subcellularLocation>
</comment>
<dbReference type="SUPFAM" id="SSF161098">
    <property type="entry name" value="MetI-like"/>
    <property type="match status" value="1"/>
</dbReference>
<evidence type="ECO:0000256" key="6">
    <source>
        <dbReference type="ARBA" id="ARBA00023136"/>
    </source>
</evidence>
<keyword evidence="10" id="KW-1185">Reference proteome</keyword>
<organism evidence="9 10">
    <name type="scientific">Nonomuraea angiospora</name>
    <dbReference type="NCBI Taxonomy" id="46172"/>
    <lineage>
        <taxon>Bacteria</taxon>
        <taxon>Bacillati</taxon>
        <taxon>Actinomycetota</taxon>
        <taxon>Actinomycetes</taxon>
        <taxon>Streptosporangiales</taxon>
        <taxon>Streptosporangiaceae</taxon>
        <taxon>Nonomuraea</taxon>
    </lineage>
</organism>
<proteinExistence type="inferred from homology"/>
<protein>
    <submittedName>
        <fullName evidence="9">Peptide/nickel transport system permease protein</fullName>
    </submittedName>
</protein>
<evidence type="ECO:0000256" key="5">
    <source>
        <dbReference type="ARBA" id="ARBA00022989"/>
    </source>
</evidence>
<reference evidence="9 10" key="1">
    <citation type="submission" date="2020-10" db="EMBL/GenBank/DDBJ databases">
        <title>Sequencing the genomes of 1000 actinobacteria strains.</title>
        <authorList>
            <person name="Klenk H.-P."/>
        </authorList>
    </citation>
    <scope>NUCLEOTIDE SEQUENCE [LARGE SCALE GENOMIC DNA]</scope>
    <source>
        <strain evidence="9 10">DSM 43173</strain>
    </source>
</reference>
<evidence type="ECO:0000313" key="9">
    <source>
        <dbReference type="EMBL" id="MBE1585870.1"/>
    </source>
</evidence>
<comment type="similarity">
    <text evidence="7">Belongs to the binding-protein-dependent transport system permease family.</text>
</comment>
<dbReference type="InterPro" id="IPR035906">
    <property type="entry name" value="MetI-like_sf"/>
</dbReference>
<sequence length="294" mass="31596">MTALQEVAPHERAGVRREALYFAVRNGKLMFGFGLVLVLLLLGLIGPVLTSGTPNEYGPQPMSPPSAGHWLGTTTFGQDIFLQFVHGLRSTFAVGVVGGGIAAAIGMLVGFVAGYRGGIVDEVLNMLTNVILVIPTLAVLLIINAYLGIRSVAVQGLFIGLTQWPWAARAIRAQTFSLRTREFVDLARMSGASTWKIITREIAPNMSSYLFMTFILLFGGSILIASSLDFIGLGPTEGVSLGLMLQNANQWSALQLGMWWWFVPPGAAITAIVGALYVANVGLDEVFNPKLRET</sequence>
<feature type="transmembrane region" description="Helical" evidence="7">
    <location>
        <begin position="29"/>
        <end position="49"/>
    </location>
</feature>
<dbReference type="Proteomes" id="UP000633509">
    <property type="component" value="Unassembled WGS sequence"/>
</dbReference>
<feature type="transmembrane region" description="Helical" evidence="7">
    <location>
        <begin position="127"/>
        <end position="147"/>
    </location>
</feature>
<name>A0ABR9LZW8_9ACTN</name>
<dbReference type="PANTHER" id="PTHR43386:SF1">
    <property type="entry name" value="D,D-DIPEPTIDE TRANSPORT SYSTEM PERMEASE PROTEIN DDPC-RELATED"/>
    <property type="match status" value="1"/>
</dbReference>
<dbReference type="PROSITE" id="PS50928">
    <property type="entry name" value="ABC_TM1"/>
    <property type="match status" value="1"/>
</dbReference>
<keyword evidence="5 7" id="KW-1133">Transmembrane helix</keyword>
<feature type="transmembrane region" description="Helical" evidence="7">
    <location>
        <begin position="209"/>
        <end position="233"/>
    </location>
</feature>